<reference evidence="1 2" key="1">
    <citation type="submission" date="2017-06" db="EMBL/GenBank/DDBJ databases">
        <authorList>
            <person name="Varghese N."/>
            <person name="Submissions S."/>
        </authorList>
    </citation>
    <scope>NUCLEOTIDE SEQUENCE [LARGE SCALE GENOMIC DNA]</scope>
    <source>
        <strain evidence="1 2">DSM 19840</strain>
    </source>
</reference>
<gene>
    <name evidence="1" type="ORF">SAMN04488009_2047</name>
</gene>
<dbReference type="InterPro" id="IPR012657">
    <property type="entry name" value="23S_rRNA-intervening_sequence"/>
</dbReference>
<dbReference type="PANTHER" id="PTHR38471">
    <property type="entry name" value="FOUR HELIX BUNDLE PROTEIN"/>
    <property type="match status" value="1"/>
</dbReference>
<dbReference type="SUPFAM" id="SSF158446">
    <property type="entry name" value="IVS-encoded protein-like"/>
    <property type="match status" value="1"/>
</dbReference>
<protein>
    <submittedName>
        <fullName evidence="1">Four helix bundle protein</fullName>
    </submittedName>
</protein>
<dbReference type="Proteomes" id="UP000198337">
    <property type="component" value="Unassembled WGS sequence"/>
</dbReference>
<dbReference type="Pfam" id="PF05635">
    <property type="entry name" value="23S_rRNA_IVP"/>
    <property type="match status" value="1"/>
</dbReference>
<keyword evidence="2" id="KW-1185">Reference proteome</keyword>
<dbReference type="PANTHER" id="PTHR38471:SF2">
    <property type="entry name" value="FOUR HELIX BUNDLE PROTEIN"/>
    <property type="match status" value="1"/>
</dbReference>
<dbReference type="Gene3D" id="1.20.1440.60">
    <property type="entry name" value="23S rRNA-intervening sequence"/>
    <property type="match status" value="1"/>
</dbReference>
<organism evidence="1 2">
    <name type="scientific">Maribacter sedimenticola</name>
    <dbReference type="NCBI Taxonomy" id="228956"/>
    <lineage>
        <taxon>Bacteria</taxon>
        <taxon>Pseudomonadati</taxon>
        <taxon>Bacteroidota</taxon>
        <taxon>Flavobacteriia</taxon>
        <taxon>Flavobacteriales</taxon>
        <taxon>Flavobacteriaceae</taxon>
        <taxon>Maribacter</taxon>
    </lineage>
</organism>
<dbReference type="NCBIfam" id="TIGR02436">
    <property type="entry name" value="four helix bundle protein"/>
    <property type="match status" value="1"/>
</dbReference>
<evidence type="ECO:0000313" key="2">
    <source>
        <dbReference type="Proteomes" id="UP000198337"/>
    </source>
</evidence>
<dbReference type="CDD" id="cd16377">
    <property type="entry name" value="23S_rRNA_IVP_like"/>
    <property type="match status" value="1"/>
</dbReference>
<dbReference type="EMBL" id="FZNV01000002">
    <property type="protein sequence ID" value="SNR47658.1"/>
    <property type="molecule type" value="Genomic_DNA"/>
</dbReference>
<name>A0ABY1SGY0_9FLAO</name>
<comment type="caution">
    <text evidence="1">The sequence shown here is derived from an EMBL/GenBank/DDBJ whole genome shotgun (WGS) entry which is preliminary data.</text>
</comment>
<evidence type="ECO:0000313" key="1">
    <source>
        <dbReference type="EMBL" id="SNR47658.1"/>
    </source>
</evidence>
<dbReference type="RefSeq" id="WP_089260462.1">
    <property type="nucleotide sequence ID" value="NZ_FZNV01000002.1"/>
</dbReference>
<sequence length="117" mass="13421">MNNYRELHIWKKGMQLVEEIYFLSKKLPDDEKFGLTSQIKRCSVSIPSNIAEGAGRNSNKEFAHFLSIANGSTTELETQLILTVNLKFLLETDINNTLALCKEIKNMNYALQKKLRI</sequence>
<accession>A0ABY1SGY0</accession>
<proteinExistence type="predicted"/>
<dbReference type="InterPro" id="IPR036583">
    <property type="entry name" value="23S_rRNA_IVS_sf"/>
</dbReference>